<accession>A0A8H3ZLK0</accession>
<dbReference type="OrthoDB" id="10306458at2759"/>
<comment type="caution">
    <text evidence="1">The sequence shown here is derived from an EMBL/GenBank/DDBJ whole genome shotgun (WGS) entry which is preliminary data.</text>
</comment>
<reference evidence="1 2" key="1">
    <citation type="submission" date="2019-12" db="EMBL/GenBank/DDBJ databases">
        <title>A genome sequence resource for the geographically widespread anthracnose pathogen Colletotrichum asianum.</title>
        <authorList>
            <person name="Meng Y."/>
        </authorList>
    </citation>
    <scope>NUCLEOTIDE SEQUENCE [LARGE SCALE GENOMIC DNA]</scope>
    <source>
        <strain evidence="1 2">ICMP 18580</strain>
    </source>
</reference>
<evidence type="ECO:0000313" key="2">
    <source>
        <dbReference type="Proteomes" id="UP000434172"/>
    </source>
</evidence>
<sequence length="53" mass="5935">MRGCLSEWAYVWRGVDLSETLYGSQEGGGWAVCTIRCLAIRFTGAETSMRVFI</sequence>
<evidence type="ECO:0000313" key="1">
    <source>
        <dbReference type="EMBL" id="KAF0318146.1"/>
    </source>
</evidence>
<dbReference type="Proteomes" id="UP000434172">
    <property type="component" value="Unassembled WGS sequence"/>
</dbReference>
<keyword evidence="2" id="KW-1185">Reference proteome</keyword>
<protein>
    <submittedName>
        <fullName evidence="1">Uncharacterized protein</fullName>
    </submittedName>
</protein>
<dbReference type="AlphaFoldDB" id="A0A8H3ZLK0"/>
<proteinExistence type="predicted"/>
<gene>
    <name evidence="1" type="ORF">GQ607_014647</name>
</gene>
<dbReference type="EMBL" id="WOWK01000115">
    <property type="protein sequence ID" value="KAF0318146.1"/>
    <property type="molecule type" value="Genomic_DNA"/>
</dbReference>
<organism evidence="1 2">
    <name type="scientific">Colletotrichum asianum</name>
    <dbReference type="NCBI Taxonomy" id="702518"/>
    <lineage>
        <taxon>Eukaryota</taxon>
        <taxon>Fungi</taxon>
        <taxon>Dikarya</taxon>
        <taxon>Ascomycota</taxon>
        <taxon>Pezizomycotina</taxon>
        <taxon>Sordariomycetes</taxon>
        <taxon>Hypocreomycetidae</taxon>
        <taxon>Glomerellales</taxon>
        <taxon>Glomerellaceae</taxon>
        <taxon>Colletotrichum</taxon>
        <taxon>Colletotrichum gloeosporioides species complex</taxon>
    </lineage>
</organism>
<name>A0A8H3ZLK0_9PEZI</name>